<feature type="non-terminal residue" evidence="1">
    <location>
        <position position="41"/>
    </location>
</feature>
<sequence>MRGQPDYAALAPKEIAASISDMGEVAARLGSIVTYDKRGDV</sequence>
<proteinExistence type="predicted"/>
<comment type="caution">
    <text evidence="1">The sequence shown here is derived from an EMBL/GenBank/DDBJ whole genome shotgun (WGS) entry which is preliminary data.</text>
</comment>
<name>X1LMN4_9ZZZZ</name>
<accession>X1LMN4</accession>
<dbReference type="AlphaFoldDB" id="X1LMN4"/>
<gene>
    <name evidence="1" type="ORF">S03H2_70622</name>
</gene>
<reference evidence="1" key="1">
    <citation type="journal article" date="2014" name="Front. Microbiol.">
        <title>High frequency of phylogenetically diverse reductive dehalogenase-homologous genes in deep subseafloor sedimentary metagenomes.</title>
        <authorList>
            <person name="Kawai M."/>
            <person name="Futagami T."/>
            <person name="Toyoda A."/>
            <person name="Takaki Y."/>
            <person name="Nishi S."/>
            <person name="Hori S."/>
            <person name="Arai W."/>
            <person name="Tsubouchi T."/>
            <person name="Morono Y."/>
            <person name="Uchiyama I."/>
            <person name="Ito T."/>
            <person name="Fujiyama A."/>
            <person name="Inagaki F."/>
            <person name="Takami H."/>
        </authorList>
    </citation>
    <scope>NUCLEOTIDE SEQUENCE</scope>
    <source>
        <strain evidence="1">Expedition CK06-06</strain>
    </source>
</reference>
<protein>
    <submittedName>
        <fullName evidence="1">Uncharacterized protein</fullName>
    </submittedName>
</protein>
<evidence type="ECO:0000313" key="1">
    <source>
        <dbReference type="EMBL" id="GAH95398.1"/>
    </source>
</evidence>
<organism evidence="1">
    <name type="scientific">marine sediment metagenome</name>
    <dbReference type="NCBI Taxonomy" id="412755"/>
    <lineage>
        <taxon>unclassified sequences</taxon>
        <taxon>metagenomes</taxon>
        <taxon>ecological metagenomes</taxon>
    </lineage>
</organism>
<dbReference type="EMBL" id="BARU01046989">
    <property type="protein sequence ID" value="GAH95398.1"/>
    <property type="molecule type" value="Genomic_DNA"/>
</dbReference>